<accession>A0A3P8AK33</accession>
<evidence type="ECO:0000313" key="1">
    <source>
        <dbReference type="EMBL" id="VDP10911.1"/>
    </source>
</evidence>
<reference evidence="1 2" key="1">
    <citation type="submission" date="2018-11" db="EMBL/GenBank/DDBJ databases">
        <authorList>
            <consortium name="Pathogen Informatics"/>
        </authorList>
    </citation>
    <scope>NUCLEOTIDE SEQUENCE [LARGE SCALE GENOMIC DNA]</scope>
</reference>
<dbReference type="WBParaSite" id="HPBE_0001822001-mRNA-1">
    <property type="protein sequence ID" value="HPBE_0001822001-mRNA-1"/>
    <property type="gene ID" value="HPBE_0001822001"/>
</dbReference>
<accession>A0A183G8L3</accession>
<evidence type="ECO:0000313" key="3">
    <source>
        <dbReference type="WBParaSite" id="HPBE_0001822001-mRNA-1"/>
    </source>
</evidence>
<organism evidence="2 3">
    <name type="scientific">Heligmosomoides polygyrus</name>
    <name type="common">Parasitic roundworm</name>
    <dbReference type="NCBI Taxonomy" id="6339"/>
    <lineage>
        <taxon>Eukaryota</taxon>
        <taxon>Metazoa</taxon>
        <taxon>Ecdysozoa</taxon>
        <taxon>Nematoda</taxon>
        <taxon>Chromadorea</taxon>
        <taxon>Rhabditida</taxon>
        <taxon>Rhabditina</taxon>
        <taxon>Rhabditomorpha</taxon>
        <taxon>Strongyloidea</taxon>
        <taxon>Heligmosomidae</taxon>
        <taxon>Heligmosomoides</taxon>
    </lineage>
</organism>
<proteinExistence type="predicted"/>
<dbReference type="Proteomes" id="UP000050761">
    <property type="component" value="Unassembled WGS sequence"/>
</dbReference>
<reference evidence="3" key="2">
    <citation type="submission" date="2019-09" db="UniProtKB">
        <authorList>
            <consortium name="WormBaseParasite"/>
        </authorList>
    </citation>
    <scope>IDENTIFICATION</scope>
</reference>
<dbReference type="EMBL" id="UZAH01030545">
    <property type="protein sequence ID" value="VDP10911.1"/>
    <property type="molecule type" value="Genomic_DNA"/>
</dbReference>
<protein>
    <submittedName>
        <fullName evidence="3">Vacuolar protein sorting-associated protein 8 homolog</fullName>
    </submittedName>
</protein>
<gene>
    <name evidence="1" type="ORF">HPBE_LOCUS18219</name>
</gene>
<evidence type="ECO:0000313" key="2">
    <source>
        <dbReference type="Proteomes" id="UP000050761"/>
    </source>
</evidence>
<keyword evidence="2" id="KW-1185">Reference proteome</keyword>
<sequence length="168" mass="18821">MNDNEEFNGMDDNGNNADAVVMTEADNEVIPLSRANWKDLTAEVRGISDPVAVPSPTGMSTSSKPLISKTGLSRQLKFKSNVLNILSSVLRAISERSIKDFLSKEIMMLIQRNELLQIVIADKMPEVFDFYEQHTGAEDLQISNPILVDFIRTQKKESETRVCDRATM</sequence>
<name>A0A183G8L3_HELPZ</name>
<dbReference type="AlphaFoldDB" id="A0A183G8L3"/>